<evidence type="ECO:0000313" key="1">
    <source>
        <dbReference type="EMBL" id="GGD76837.1"/>
    </source>
</evidence>
<dbReference type="EMBL" id="BMGJ01000018">
    <property type="protein sequence ID" value="GGD76837.1"/>
    <property type="molecule type" value="Genomic_DNA"/>
</dbReference>
<dbReference type="Proteomes" id="UP000614272">
    <property type="component" value="Unassembled WGS sequence"/>
</dbReference>
<evidence type="ECO:0000313" key="2">
    <source>
        <dbReference type="Proteomes" id="UP000614272"/>
    </source>
</evidence>
<organism evidence="1 2">
    <name type="scientific">Lacimicrobium alkaliphilum</name>
    <dbReference type="NCBI Taxonomy" id="1526571"/>
    <lineage>
        <taxon>Bacteria</taxon>
        <taxon>Pseudomonadati</taxon>
        <taxon>Pseudomonadota</taxon>
        <taxon>Gammaproteobacteria</taxon>
        <taxon>Alteromonadales</taxon>
        <taxon>Alteromonadaceae</taxon>
        <taxon>Lacimicrobium</taxon>
    </lineage>
</organism>
<accession>A0ABQ1RNU8</accession>
<keyword evidence="2" id="KW-1185">Reference proteome</keyword>
<name>A0ABQ1RNU8_9ALTE</name>
<proteinExistence type="predicted"/>
<evidence type="ECO:0008006" key="3">
    <source>
        <dbReference type="Google" id="ProtNLM"/>
    </source>
</evidence>
<gene>
    <name evidence="1" type="ORF">GCM10011357_34860</name>
</gene>
<sequence length="60" mass="6913">MDSNMLKKTMIVREVTRFLNKIFLSYDNAKRSGIRKTIEVKTIRLKVINGTSDQKVLAQA</sequence>
<reference evidence="2" key="1">
    <citation type="journal article" date="2019" name="Int. J. Syst. Evol. Microbiol.">
        <title>The Global Catalogue of Microorganisms (GCM) 10K type strain sequencing project: providing services to taxonomists for standard genome sequencing and annotation.</title>
        <authorList>
            <consortium name="The Broad Institute Genomics Platform"/>
            <consortium name="The Broad Institute Genome Sequencing Center for Infectious Disease"/>
            <person name="Wu L."/>
            <person name="Ma J."/>
        </authorList>
    </citation>
    <scope>NUCLEOTIDE SEQUENCE [LARGE SCALE GENOMIC DNA]</scope>
    <source>
        <strain evidence="2">CGMCC 1.12923</strain>
    </source>
</reference>
<protein>
    <recommendedName>
        <fullName evidence="3">Transposase</fullName>
    </recommendedName>
</protein>
<comment type="caution">
    <text evidence="1">The sequence shown here is derived from an EMBL/GenBank/DDBJ whole genome shotgun (WGS) entry which is preliminary data.</text>
</comment>